<dbReference type="EMBL" id="JACHJN010000002">
    <property type="protein sequence ID" value="MBB5955036.1"/>
    <property type="molecule type" value="Genomic_DNA"/>
</dbReference>
<feature type="coiled-coil region" evidence="1">
    <location>
        <begin position="7"/>
        <end position="34"/>
    </location>
</feature>
<keyword evidence="1" id="KW-0175">Coiled coil</keyword>
<feature type="compositionally biased region" description="Acidic residues" evidence="2">
    <location>
        <begin position="160"/>
        <end position="169"/>
    </location>
</feature>
<dbReference type="GO" id="GO:0003677">
    <property type="term" value="F:DNA binding"/>
    <property type="evidence" value="ECO:0007669"/>
    <property type="project" value="UniProtKB-KW"/>
</dbReference>
<comment type="caution">
    <text evidence="3">The sequence shown here is derived from an EMBL/GenBank/DDBJ whole genome shotgun (WGS) entry which is preliminary data.</text>
</comment>
<evidence type="ECO:0000256" key="2">
    <source>
        <dbReference type="SAM" id="MobiDB-lite"/>
    </source>
</evidence>
<keyword evidence="3" id="KW-0238">DNA-binding</keyword>
<dbReference type="SUPFAM" id="SSF82607">
    <property type="entry name" value="YbaB-like"/>
    <property type="match status" value="1"/>
</dbReference>
<dbReference type="RefSeq" id="WP_184689631.1">
    <property type="nucleotide sequence ID" value="NZ_JACHJN010000002.1"/>
</dbReference>
<gene>
    <name evidence="3" type="ORF">FHS29_001606</name>
</gene>
<proteinExistence type="predicted"/>
<feature type="compositionally biased region" description="Low complexity" evidence="2">
    <location>
        <begin position="111"/>
        <end position="123"/>
    </location>
</feature>
<dbReference type="AlphaFoldDB" id="A0A841CH63"/>
<evidence type="ECO:0000256" key="1">
    <source>
        <dbReference type="SAM" id="Coils"/>
    </source>
</evidence>
<dbReference type="Pfam" id="PF02575">
    <property type="entry name" value="YbaB_DNA_bd"/>
    <property type="match status" value="1"/>
</dbReference>
<name>A0A841CH63_9PSEU</name>
<dbReference type="InterPro" id="IPR036894">
    <property type="entry name" value="YbaB-like_sf"/>
</dbReference>
<evidence type="ECO:0000313" key="4">
    <source>
        <dbReference type="Proteomes" id="UP000547510"/>
    </source>
</evidence>
<evidence type="ECO:0000313" key="3">
    <source>
        <dbReference type="EMBL" id="MBB5955036.1"/>
    </source>
</evidence>
<dbReference type="Proteomes" id="UP000547510">
    <property type="component" value="Unassembled WGS sequence"/>
</dbReference>
<feature type="region of interest" description="Disordered" evidence="2">
    <location>
        <begin position="111"/>
        <end position="169"/>
    </location>
</feature>
<dbReference type="InterPro" id="IPR004401">
    <property type="entry name" value="YbaB/EbfC"/>
</dbReference>
<dbReference type="Gene3D" id="3.30.1310.10">
    <property type="entry name" value="Nucleoid-associated protein YbaB-like domain"/>
    <property type="match status" value="1"/>
</dbReference>
<organism evidence="3 4">
    <name type="scientific">Saccharothrix tamanrassetensis</name>
    <dbReference type="NCBI Taxonomy" id="1051531"/>
    <lineage>
        <taxon>Bacteria</taxon>
        <taxon>Bacillati</taxon>
        <taxon>Actinomycetota</taxon>
        <taxon>Actinomycetes</taxon>
        <taxon>Pseudonocardiales</taxon>
        <taxon>Pseudonocardiaceae</taxon>
        <taxon>Saccharothrix</taxon>
    </lineage>
</organism>
<sequence length="169" mass="18035">MDPRQWLDDYESRLADLKQKSADLQENVAAANARVTSNDGAVTVTVGPNGGLLNLELGHRACDLGPARLTALIMTTARTAQAQAARKVVEAFAPMGAGTEAMRLVIDATTTAGGEPDADGTTGADDHDPEPEPEPQPPRVQVRPQPVAPPKPVRPARRDDEDDDENQPW</sequence>
<protein>
    <submittedName>
        <fullName evidence="3">DNA-binding protein YbaB</fullName>
    </submittedName>
</protein>
<reference evidence="3 4" key="1">
    <citation type="submission" date="2020-08" db="EMBL/GenBank/DDBJ databases">
        <title>Genomic Encyclopedia of Type Strains, Phase III (KMG-III): the genomes of soil and plant-associated and newly described type strains.</title>
        <authorList>
            <person name="Whitman W."/>
        </authorList>
    </citation>
    <scope>NUCLEOTIDE SEQUENCE [LARGE SCALE GENOMIC DNA]</scope>
    <source>
        <strain evidence="3 4">CECT 8640</strain>
    </source>
</reference>
<keyword evidence="4" id="KW-1185">Reference proteome</keyword>
<accession>A0A841CH63</accession>